<dbReference type="RefSeq" id="WP_284055919.1">
    <property type="nucleotide sequence ID" value="NZ_JAMSLR010000002.1"/>
</dbReference>
<dbReference type="Proteomes" id="UP001165306">
    <property type="component" value="Unassembled WGS sequence"/>
</dbReference>
<dbReference type="EMBL" id="JAMSLR010000002">
    <property type="protein sequence ID" value="MCM8748134.1"/>
    <property type="molecule type" value="Genomic_DNA"/>
</dbReference>
<sequence>MRRASMITATAVATGVTALALVATFVAIAPRLVESEEERVVRLAVECLERVEASRARLTPAADMAYTNRCLDVKTLTGTADPNLQRALDNAPELVPYRLRALERQRHWLESMDRWRDQGED</sequence>
<reference evidence="1" key="1">
    <citation type="submission" date="2022-06" db="EMBL/GenBank/DDBJ databases">
        <title>CFH 74404 Thermomicrobiaceae sp.</title>
        <authorList>
            <person name="Ming H."/>
            <person name="Li W.-J."/>
            <person name="Zhao Z."/>
        </authorList>
    </citation>
    <scope>NUCLEOTIDE SEQUENCE</scope>
    <source>
        <strain evidence="1">CFH 74404</strain>
    </source>
</reference>
<keyword evidence="2" id="KW-1185">Reference proteome</keyword>
<comment type="caution">
    <text evidence="1">The sequence shown here is derived from an EMBL/GenBank/DDBJ whole genome shotgun (WGS) entry which is preliminary data.</text>
</comment>
<dbReference type="AlphaFoldDB" id="A0AA41WCU0"/>
<gene>
    <name evidence="1" type="ORF">NET02_03160</name>
</gene>
<accession>A0AA41WCU0</accession>
<organism evidence="1 2">
    <name type="scientific">Thermalbibacter longus</name>
    <dbReference type="NCBI Taxonomy" id="2951981"/>
    <lineage>
        <taxon>Bacteria</taxon>
        <taxon>Pseudomonadati</taxon>
        <taxon>Thermomicrobiota</taxon>
        <taxon>Thermomicrobia</taxon>
        <taxon>Thermomicrobiales</taxon>
        <taxon>Thermomicrobiaceae</taxon>
        <taxon>Thermalbibacter</taxon>
    </lineage>
</organism>
<evidence type="ECO:0000313" key="2">
    <source>
        <dbReference type="Proteomes" id="UP001165306"/>
    </source>
</evidence>
<protein>
    <submittedName>
        <fullName evidence="1">Uncharacterized protein</fullName>
    </submittedName>
</protein>
<name>A0AA41WCU0_9BACT</name>
<proteinExistence type="predicted"/>
<evidence type="ECO:0000313" key="1">
    <source>
        <dbReference type="EMBL" id="MCM8748134.1"/>
    </source>
</evidence>